<dbReference type="RefSeq" id="WP_226652862.1">
    <property type="nucleotide sequence ID" value="NZ_BNDW01000115.1"/>
</dbReference>
<protein>
    <submittedName>
        <fullName evidence="1">Uncharacterized protein</fullName>
    </submittedName>
</protein>
<dbReference type="EMBL" id="BNDW01000115">
    <property type="protein sequence ID" value="GHI27090.1"/>
    <property type="molecule type" value="Genomic_DNA"/>
</dbReference>
<reference evidence="1" key="1">
    <citation type="submission" date="2024-05" db="EMBL/GenBank/DDBJ databases">
        <title>Whole genome shotgun sequence of Streptomyces hydrogenans NBRC 13475.</title>
        <authorList>
            <person name="Komaki H."/>
            <person name="Tamura T."/>
        </authorList>
    </citation>
    <scope>NUCLEOTIDE SEQUENCE</scope>
    <source>
        <strain evidence="1">NBRC 13475</strain>
    </source>
</reference>
<keyword evidence="2" id="KW-1185">Reference proteome</keyword>
<evidence type="ECO:0000313" key="1">
    <source>
        <dbReference type="EMBL" id="GHI27090.1"/>
    </source>
</evidence>
<proteinExistence type="predicted"/>
<organism evidence="1 2">
    <name type="scientific">Streptomyces hydrogenans</name>
    <dbReference type="NCBI Taxonomy" id="1873719"/>
    <lineage>
        <taxon>Bacteria</taxon>
        <taxon>Bacillati</taxon>
        <taxon>Actinomycetota</taxon>
        <taxon>Actinomycetes</taxon>
        <taxon>Kitasatosporales</taxon>
        <taxon>Streptomycetaceae</taxon>
        <taxon>Streptomyces</taxon>
    </lineage>
</organism>
<name>A0ABQ3PPY0_9ACTN</name>
<evidence type="ECO:0000313" key="2">
    <source>
        <dbReference type="Proteomes" id="UP001052739"/>
    </source>
</evidence>
<dbReference type="Proteomes" id="UP001052739">
    <property type="component" value="Unassembled WGS sequence"/>
</dbReference>
<comment type="caution">
    <text evidence="1">The sequence shown here is derived from an EMBL/GenBank/DDBJ whole genome shotgun (WGS) entry which is preliminary data.</text>
</comment>
<sequence length="58" mass="6604">MRTARVPYDEDPEICPVRAWTAYRTRLIAEHGEQWADPATPAFSCIDRWGRVTGGMVP</sequence>
<accession>A0ABQ3PPY0</accession>
<gene>
    <name evidence="1" type="ORF">Shyd_84610</name>
</gene>